<keyword evidence="1" id="KW-0472">Membrane</keyword>
<evidence type="ECO:0000313" key="3">
    <source>
        <dbReference type="Proteomes" id="UP000642829"/>
    </source>
</evidence>
<gene>
    <name evidence="2" type="ORF">GCM10007047_14700</name>
</gene>
<evidence type="ECO:0000313" key="2">
    <source>
        <dbReference type="EMBL" id="GHB99503.1"/>
    </source>
</evidence>
<dbReference type="AlphaFoldDB" id="A0A8J3DB33"/>
<evidence type="ECO:0008006" key="4">
    <source>
        <dbReference type="Google" id="ProtNLM"/>
    </source>
</evidence>
<protein>
    <recommendedName>
        <fullName evidence="4">Lycopene cyclase domain-containing protein</fullName>
    </recommendedName>
</protein>
<organism evidence="2 3">
    <name type="scientific">Cerasicoccus arenae</name>
    <dbReference type="NCBI Taxonomy" id="424488"/>
    <lineage>
        <taxon>Bacteria</taxon>
        <taxon>Pseudomonadati</taxon>
        <taxon>Verrucomicrobiota</taxon>
        <taxon>Opitutia</taxon>
        <taxon>Puniceicoccales</taxon>
        <taxon>Cerasicoccaceae</taxon>
        <taxon>Cerasicoccus</taxon>
    </lineage>
</organism>
<dbReference type="RefSeq" id="WP_189513493.1">
    <property type="nucleotide sequence ID" value="NZ_BMXG01000007.1"/>
</dbReference>
<proteinExistence type="predicted"/>
<feature type="transmembrane region" description="Helical" evidence="1">
    <location>
        <begin position="12"/>
        <end position="31"/>
    </location>
</feature>
<reference evidence="2" key="1">
    <citation type="journal article" date="2014" name="Int. J. Syst. Evol. Microbiol.">
        <title>Complete genome sequence of Corynebacterium casei LMG S-19264T (=DSM 44701T), isolated from a smear-ripened cheese.</title>
        <authorList>
            <consortium name="US DOE Joint Genome Institute (JGI-PGF)"/>
            <person name="Walter F."/>
            <person name="Albersmeier A."/>
            <person name="Kalinowski J."/>
            <person name="Ruckert C."/>
        </authorList>
    </citation>
    <scope>NUCLEOTIDE SEQUENCE</scope>
    <source>
        <strain evidence="2">KCTC 12870</strain>
    </source>
</reference>
<keyword evidence="1" id="KW-1133">Transmembrane helix</keyword>
<name>A0A8J3DB33_9BACT</name>
<feature type="transmembrane region" description="Helical" evidence="1">
    <location>
        <begin position="43"/>
        <end position="62"/>
    </location>
</feature>
<reference evidence="2" key="2">
    <citation type="submission" date="2020-09" db="EMBL/GenBank/DDBJ databases">
        <authorList>
            <person name="Sun Q."/>
            <person name="Kim S."/>
        </authorList>
    </citation>
    <scope>NUCLEOTIDE SEQUENCE</scope>
    <source>
        <strain evidence="2">KCTC 12870</strain>
    </source>
</reference>
<sequence>MNIYAHWLPSNAYYVFHLLAWLGAVIALQWLGFPRLLWQNRHAIFYPAILLGSYLALTDIVAVHFEVWHFDEKLILAGAVSSPFLQFFLKPFGVPIEEWLFFYLTALLVAQSFILFLPASLRHAKRD</sequence>
<evidence type="ECO:0000256" key="1">
    <source>
        <dbReference type="SAM" id="Phobius"/>
    </source>
</evidence>
<keyword evidence="3" id="KW-1185">Reference proteome</keyword>
<dbReference type="Proteomes" id="UP000642829">
    <property type="component" value="Unassembled WGS sequence"/>
</dbReference>
<feature type="transmembrane region" description="Helical" evidence="1">
    <location>
        <begin position="100"/>
        <end position="121"/>
    </location>
</feature>
<keyword evidence="1" id="KW-0812">Transmembrane</keyword>
<dbReference type="EMBL" id="BMXG01000007">
    <property type="protein sequence ID" value="GHB99503.1"/>
    <property type="molecule type" value="Genomic_DNA"/>
</dbReference>
<comment type="caution">
    <text evidence="2">The sequence shown here is derived from an EMBL/GenBank/DDBJ whole genome shotgun (WGS) entry which is preliminary data.</text>
</comment>
<accession>A0A8J3DB33</accession>